<proteinExistence type="predicted"/>
<gene>
    <name evidence="2" type="ORF">Aca07nite_04550</name>
</gene>
<feature type="domain" description="DUF4037" evidence="1">
    <location>
        <begin position="126"/>
        <end position="224"/>
    </location>
</feature>
<name>A0ABQ3WBF7_9ACTN</name>
<dbReference type="Pfam" id="PF13228">
    <property type="entry name" value="DUF4037"/>
    <property type="match status" value="1"/>
</dbReference>
<accession>A0ABQ3WBF7</accession>
<reference evidence="2" key="1">
    <citation type="submission" date="2021-01" db="EMBL/GenBank/DDBJ databases">
        <title>Whole genome shotgun sequence of Actinoplanes capillaceus NBRC 16408.</title>
        <authorList>
            <person name="Komaki H."/>
            <person name="Tamura T."/>
        </authorList>
    </citation>
    <scope>NUCLEOTIDE SEQUENCE [LARGE SCALE GENOMIC DNA]</scope>
    <source>
        <strain evidence="2">NBRC 16408</strain>
    </source>
</reference>
<sequence>MPDMSPAFVSGVELSRRFYQSVRPLLPTVAHTAALIGPGSEVLGFDTERSTDHDWGPRLQLFLSPEDLAAHGDAIRARLDADLPDTVAGHATTVLPGRGVVVAELGAWLTGRLGFDPRDGVTGRDWLATPAQALAEVTAGVVHHDGLDRLHRVRESLAWYPDDVWRYVLACQWQRIGQEEHFVGRCGEVGDELGSAVVAARLARDLMRLVLLMNRRYPPYSKWLGTAFARLPGVDGLRTALTAGLTAANWHAREHHLVVAYETVARMHNDLGLTEPLDPKVRFFFDRPFRVIGGGRFARALAGDAVRPLIGAVDQFADNTDLLSHAERARAVGTVI</sequence>
<protein>
    <recommendedName>
        <fullName evidence="1">DUF4037 domain-containing protein</fullName>
    </recommendedName>
</protein>
<dbReference type="EMBL" id="BOMF01000006">
    <property type="protein sequence ID" value="GID43180.1"/>
    <property type="molecule type" value="Genomic_DNA"/>
</dbReference>
<evidence type="ECO:0000259" key="1">
    <source>
        <dbReference type="Pfam" id="PF13228"/>
    </source>
</evidence>
<evidence type="ECO:0000313" key="2">
    <source>
        <dbReference type="EMBL" id="GID43180.1"/>
    </source>
</evidence>
<dbReference type="InterPro" id="IPR025117">
    <property type="entry name" value="DUF4037"/>
</dbReference>
<comment type="caution">
    <text evidence="2">The sequence shown here is derived from an EMBL/GenBank/DDBJ whole genome shotgun (WGS) entry which is preliminary data.</text>
</comment>
<organism evidence="2">
    <name type="scientific">Actinoplanes campanulatus</name>
    <dbReference type="NCBI Taxonomy" id="113559"/>
    <lineage>
        <taxon>Bacteria</taxon>
        <taxon>Bacillati</taxon>
        <taxon>Actinomycetota</taxon>
        <taxon>Actinomycetes</taxon>
        <taxon>Micromonosporales</taxon>
        <taxon>Micromonosporaceae</taxon>
        <taxon>Actinoplanes</taxon>
    </lineage>
</organism>